<reference evidence="2 3" key="1">
    <citation type="journal article" date="2014" name="Int. J. Syst. Evol. Microbiol.">
        <title>Solimonas terrae sp. nov., isolated from soil.</title>
        <authorList>
            <person name="Kim S.J."/>
            <person name="Moon J.Y."/>
            <person name="Weon H.Y."/>
            <person name="Ahn J.H."/>
            <person name="Chen W.M."/>
            <person name="Kwon S.W."/>
        </authorList>
    </citation>
    <scope>NUCLEOTIDE SEQUENCE [LARGE SCALE GENOMIC DNA]</scope>
    <source>
        <strain evidence="2 3">KIS83-12</strain>
    </source>
</reference>
<gene>
    <name evidence="2" type="ORF">G7Y85_18415</name>
</gene>
<proteinExistence type="predicted"/>
<name>A0A6M2BX89_9GAMM</name>
<dbReference type="AlphaFoldDB" id="A0A6M2BX89"/>
<keyword evidence="3" id="KW-1185">Reference proteome</keyword>
<organism evidence="2 3">
    <name type="scientific">Solimonas terrae</name>
    <dbReference type="NCBI Taxonomy" id="1396819"/>
    <lineage>
        <taxon>Bacteria</taxon>
        <taxon>Pseudomonadati</taxon>
        <taxon>Pseudomonadota</taxon>
        <taxon>Gammaproteobacteria</taxon>
        <taxon>Nevskiales</taxon>
        <taxon>Nevskiaceae</taxon>
        <taxon>Solimonas</taxon>
    </lineage>
</organism>
<feature type="signal peptide" evidence="1">
    <location>
        <begin position="1"/>
        <end position="26"/>
    </location>
</feature>
<feature type="chain" id="PRO_5026953739" evidence="1">
    <location>
        <begin position="27"/>
        <end position="172"/>
    </location>
</feature>
<dbReference type="EMBL" id="JAAMOW010000010">
    <property type="protein sequence ID" value="NGY06753.1"/>
    <property type="molecule type" value="Genomic_DNA"/>
</dbReference>
<evidence type="ECO:0000256" key="1">
    <source>
        <dbReference type="SAM" id="SignalP"/>
    </source>
</evidence>
<comment type="caution">
    <text evidence="2">The sequence shown here is derived from an EMBL/GenBank/DDBJ whole genome shotgun (WGS) entry which is preliminary data.</text>
</comment>
<evidence type="ECO:0000313" key="2">
    <source>
        <dbReference type="EMBL" id="NGY06753.1"/>
    </source>
</evidence>
<sequence length="172" mass="17883">MTTANWKQLTLGIASAVIALPLIGNAATGEPAASATTGSIVLDPGIARGANDCIRLDARHRPMQDSMSDVTPMLSNHCDYAVTVSYCIADDGAEIRACDRVAQRRTRAVPAHGSIRVPTDDQLLAGKDNDWGVNWIACRALPGGSTQFNADGTGGQCLSAGDTLQASAESSK</sequence>
<dbReference type="RefSeq" id="WP_166260953.1">
    <property type="nucleotide sequence ID" value="NZ_JAAMOW010000010.1"/>
</dbReference>
<accession>A0A6M2BX89</accession>
<dbReference type="Proteomes" id="UP000472676">
    <property type="component" value="Unassembled WGS sequence"/>
</dbReference>
<protein>
    <submittedName>
        <fullName evidence="2">Uncharacterized protein</fullName>
    </submittedName>
</protein>
<keyword evidence="1" id="KW-0732">Signal</keyword>
<evidence type="ECO:0000313" key="3">
    <source>
        <dbReference type="Proteomes" id="UP000472676"/>
    </source>
</evidence>